<comment type="caution">
    <text evidence="15">The sequence shown here is derived from an EMBL/GenBank/DDBJ whole genome shotgun (WGS) entry which is preliminary data.</text>
</comment>
<dbReference type="SUPFAM" id="SSF52096">
    <property type="entry name" value="ClpP/crotonase"/>
    <property type="match status" value="1"/>
</dbReference>
<keyword evidence="5" id="KW-0276">Fatty acid metabolism</keyword>
<feature type="domain" description="3-hydroxyacyl-CoA dehydrogenase C-terminal" evidence="13">
    <location>
        <begin position="488"/>
        <end position="583"/>
    </location>
</feature>
<dbReference type="InterPro" id="IPR006108">
    <property type="entry name" value="3HC_DH_C"/>
</dbReference>
<evidence type="ECO:0000256" key="10">
    <source>
        <dbReference type="ARBA" id="ARBA00023239"/>
    </source>
</evidence>
<dbReference type="GO" id="GO:0006635">
    <property type="term" value="P:fatty acid beta-oxidation"/>
    <property type="evidence" value="ECO:0007669"/>
    <property type="project" value="UniProtKB-UniPathway"/>
</dbReference>
<comment type="similarity">
    <text evidence="3">In the N-terminal section; belongs to the enoyl-CoA hydratase/isomerase family.</text>
</comment>
<evidence type="ECO:0000256" key="7">
    <source>
        <dbReference type="ARBA" id="ARBA00023002"/>
    </source>
</evidence>
<evidence type="ECO:0000256" key="1">
    <source>
        <dbReference type="ARBA" id="ARBA00005005"/>
    </source>
</evidence>
<keyword evidence="10" id="KW-0456">Lyase</keyword>
<dbReference type="InterPro" id="IPR006176">
    <property type="entry name" value="3-OHacyl-CoA_DH_NAD-bd"/>
</dbReference>
<keyword evidence="7" id="KW-0560">Oxidoreductase</keyword>
<comment type="similarity">
    <text evidence="2">In the central section; belongs to the 3-hydroxyacyl-CoA dehydrogenase family.</text>
</comment>
<protein>
    <recommendedName>
        <fullName evidence="4">enoyl-CoA hydratase</fullName>
        <ecNumber evidence="4">4.2.1.17</ecNumber>
    </recommendedName>
</protein>
<evidence type="ECO:0000256" key="12">
    <source>
        <dbReference type="ARBA" id="ARBA00049556"/>
    </source>
</evidence>
<evidence type="ECO:0000256" key="8">
    <source>
        <dbReference type="ARBA" id="ARBA00023027"/>
    </source>
</evidence>
<dbReference type="FunFam" id="3.40.50.720:FF:000009">
    <property type="entry name" value="Fatty oxidation complex, alpha subunit"/>
    <property type="match status" value="1"/>
</dbReference>
<dbReference type="GO" id="GO:0070403">
    <property type="term" value="F:NAD+ binding"/>
    <property type="evidence" value="ECO:0007669"/>
    <property type="project" value="InterPro"/>
</dbReference>
<dbReference type="SUPFAM" id="SSF51735">
    <property type="entry name" value="NAD(P)-binding Rossmann-fold domains"/>
    <property type="match status" value="1"/>
</dbReference>
<dbReference type="InterPro" id="IPR050136">
    <property type="entry name" value="FA_oxidation_alpha_subunit"/>
</dbReference>
<sequence length="700" mass="75577">MYSGITMSLFRLPEEFIEWRLDLPGPVNILNEQAIREWGEALNILEQTSGIRGLVITSGKNSFIAGADIKGFPSIFSGSENSIEQWAAHCQDLCNRIETLPFPSVAAIERFALGGGLEFALSADYRVISHGSRLALPEVTLGLCPGWGGSVRLSRLMGLDAAITYIVEGKAIDSDTAVSRCLVDFAVNPEDLLSESMALLKSKARSRQLWQGRRDLKRAPIQAHSVKQKDVEAATHDNAYRAPAEIHRLVSTIAFEPFDKALQAERELFARLAKSAEARNLVGLFLAEQALKKRNSSSLAALPKADVGGVVGAGVMGGGIAYQMAISGMKVILKDITQPALDLGIDTINTYLSKQVKRGKLTPSEAEIACANVNTTLDDDPVSDCQVLIEAVAERVDIKSSVLSALEKRLPASAILSSNTSTISISELAQTLSRPENFCGIHFFNPVPAMSLVEVVRGEKTSDETITRAVAFAVAIGKTPIVVNDGAGFYVNRILFPYFNAFNLLLNAGVGFLRIDAVMQRFGWPMGPAALADVIGLDILVHADGVLQQAFPDRMRHQVPVIAEKLLGEGFLGKKNGSGFYDYSGLLDASRKKPSIRAEVYANGSIAEHEISDQEIVDRLMIPMCLEAARCLADNTIHSAEDGNLAAVMGLGFPRFRGGPLNYIETVGVDAFVRSASLLESLGPLYEGNFILTTFMSADS</sequence>
<dbReference type="Gene3D" id="3.40.50.720">
    <property type="entry name" value="NAD(P)-binding Rossmann-like Domain"/>
    <property type="match status" value="1"/>
</dbReference>
<dbReference type="Gene3D" id="3.90.226.10">
    <property type="entry name" value="2-enoyl-CoA Hydratase, Chain A, domain 1"/>
    <property type="match status" value="1"/>
</dbReference>
<dbReference type="InterPro" id="IPR001753">
    <property type="entry name" value="Enoyl-CoA_hydra/iso"/>
</dbReference>
<keyword evidence="8" id="KW-0520">NAD</keyword>
<dbReference type="InterPro" id="IPR029045">
    <property type="entry name" value="ClpP/crotonase-like_dom_sf"/>
</dbReference>
<comment type="catalytic activity">
    <reaction evidence="12">
        <text>a (3S)-3-hydroxyacyl-CoA + NAD(+) = a 3-oxoacyl-CoA + NADH + H(+)</text>
        <dbReference type="Rhea" id="RHEA:22432"/>
        <dbReference type="ChEBI" id="CHEBI:15378"/>
        <dbReference type="ChEBI" id="CHEBI:57318"/>
        <dbReference type="ChEBI" id="CHEBI:57540"/>
        <dbReference type="ChEBI" id="CHEBI:57945"/>
        <dbReference type="ChEBI" id="CHEBI:90726"/>
        <dbReference type="EC" id="1.1.1.35"/>
    </reaction>
</comment>
<evidence type="ECO:0000259" key="14">
    <source>
        <dbReference type="Pfam" id="PF02737"/>
    </source>
</evidence>
<dbReference type="Pfam" id="PF00725">
    <property type="entry name" value="3HCDH"/>
    <property type="match status" value="1"/>
</dbReference>
<evidence type="ECO:0000313" key="15">
    <source>
        <dbReference type="EMBL" id="KAF2390753.1"/>
    </source>
</evidence>
<gene>
    <name evidence="15" type="ORF">FX983_05220</name>
</gene>
<dbReference type="SUPFAM" id="SSF48179">
    <property type="entry name" value="6-phosphogluconate dehydrogenase C-terminal domain-like"/>
    <property type="match status" value="2"/>
</dbReference>
<dbReference type="EMBL" id="JAAAXX010000002">
    <property type="protein sequence ID" value="KAF2390753.1"/>
    <property type="molecule type" value="Genomic_DNA"/>
</dbReference>
<dbReference type="GO" id="GO:0016509">
    <property type="term" value="F:long-chain (3S)-3-hydroxyacyl-CoA dehydrogenase (NAD+) activity"/>
    <property type="evidence" value="ECO:0007669"/>
    <property type="project" value="TreeGrafter"/>
</dbReference>
<dbReference type="Gene3D" id="1.10.1040.50">
    <property type="match status" value="1"/>
</dbReference>
<name>A0A6L5BQZ6_9PSED</name>
<organism evidence="15 16">
    <name type="scientific">Pseudomonas frederiksbergensis</name>
    <dbReference type="NCBI Taxonomy" id="104087"/>
    <lineage>
        <taxon>Bacteria</taxon>
        <taxon>Pseudomonadati</taxon>
        <taxon>Pseudomonadota</taxon>
        <taxon>Gammaproteobacteria</taxon>
        <taxon>Pseudomonadales</taxon>
        <taxon>Pseudomonadaceae</taxon>
        <taxon>Pseudomonas</taxon>
    </lineage>
</organism>
<dbReference type="AlphaFoldDB" id="A0A6L5BQZ6"/>
<keyword evidence="6" id="KW-0442">Lipid degradation</keyword>
<evidence type="ECO:0000256" key="2">
    <source>
        <dbReference type="ARBA" id="ARBA00007005"/>
    </source>
</evidence>
<evidence type="ECO:0000313" key="16">
    <source>
        <dbReference type="Proteomes" id="UP000475265"/>
    </source>
</evidence>
<dbReference type="PROSITE" id="PS00067">
    <property type="entry name" value="3HCDH"/>
    <property type="match status" value="1"/>
</dbReference>
<feature type="domain" description="3-hydroxyacyl-CoA dehydrogenase NAD binding" evidence="14">
    <location>
        <begin position="309"/>
        <end position="485"/>
    </location>
</feature>
<reference evidence="15 16" key="1">
    <citation type="submission" date="2019-12" db="EMBL/GenBank/DDBJ databases">
        <title>Endophytic bacteria associated with Panax ginseng seedlings.</title>
        <authorList>
            <person name="Park J.M."/>
            <person name="Shin R."/>
            <person name="Jo S.H."/>
        </authorList>
    </citation>
    <scope>NUCLEOTIDE SEQUENCE [LARGE SCALE GENOMIC DNA]</scope>
    <source>
        <strain evidence="15 16">PgKB32</strain>
    </source>
</reference>
<evidence type="ECO:0000256" key="11">
    <source>
        <dbReference type="ARBA" id="ARBA00023268"/>
    </source>
</evidence>
<dbReference type="GO" id="GO:0004300">
    <property type="term" value="F:enoyl-CoA hydratase activity"/>
    <property type="evidence" value="ECO:0007669"/>
    <property type="project" value="UniProtKB-EC"/>
</dbReference>
<dbReference type="UniPathway" id="UPA00659"/>
<dbReference type="Proteomes" id="UP000475265">
    <property type="component" value="Unassembled WGS sequence"/>
</dbReference>
<keyword evidence="9" id="KW-0443">Lipid metabolism</keyword>
<dbReference type="EC" id="4.2.1.17" evidence="4"/>
<evidence type="ECO:0000256" key="3">
    <source>
        <dbReference type="ARBA" id="ARBA00008750"/>
    </source>
</evidence>
<dbReference type="InterPro" id="IPR006180">
    <property type="entry name" value="3-OHacyl-CoA_DH_CS"/>
</dbReference>
<evidence type="ECO:0000256" key="4">
    <source>
        <dbReference type="ARBA" id="ARBA00012076"/>
    </source>
</evidence>
<evidence type="ECO:0000256" key="9">
    <source>
        <dbReference type="ARBA" id="ARBA00023098"/>
    </source>
</evidence>
<evidence type="ECO:0000256" key="6">
    <source>
        <dbReference type="ARBA" id="ARBA00022963"/>
    </source>
</evidence>
<dbReference type="CDD" id="cd06558">
    <property type="entry name" value="crotonase-like"/>
    <property type="match status" value="1"/>
</dbReference>
<dbReference type="PANTHER" id="PTHR43612">
    <property type="entry name" value="TRIFUNCTIONAL ENZYME SUBUNIT ALPHA"/>
    <property type="match status" value="1"/>
</dbReference>
<keyword evidence="11" id="KW-0511">Multifunctional enzyme</keyword>
<dbReference type="PANTHER" id="PTHR43612:SF3">
    <property type="entry name" value="TRIFUNCTIONAL ENZYME SUBUNIT ALPHA, MITOCHONDRIAL"/>
    <property type="match status" value="1"/>
</dbReference>
<dbReference type="Pfam" id="PF02737">
    <property type="entry name" value="3HCDH_N"/>
    <property type="match status" value="1"/>
</dbReference>
<evidence type="ECO:0000259" key="13">
    <source>
        <dbReference type="Pfam" id="PF00725"/>
    </source>
</evidence>
<evidence type="ECO:0000256" key="5">
    <source>
        <dbReference type="ARBA" id="ARBA00022832"/>
    </source>
</evidence>
<comment type="pathway">
    <text evidence="1">Lipid metabolism; fatty acid beta-oxidation.</text>
</comment>
<proteinExistence type="inferred from homology"/>
<accession>A0A6L5BQZ6</accession>
<dbReference type="InterPro" id="IPR008927">
    <property type="entry name" value="6-PGluconate_DH-like_C_sf"/>
</dbReference>
<dbReference type="Pfam" id="PF00378">
    <property type="entry name" value="ECH_1"/>
    <property type="match status" value="1"/>
</dbReference>
<dbReference type="InterPro" id="IPR036291">
    <property type="entry name" value="NAD(P)-bd_dom_sf"/>
</dbReference>